<dbReference type="EMBL" id="BHXC01000006">
    <property type="protein sequence ID" value="GCB92457.1"/>
    <property type="molecule type" value="Genomic_DNA"/>
</dbReference>
<evidence type="ECO:0008006" key="3">
    <source>
        <dbReference type="Google" id="ProtNLM"/>
    </source>
</evidence>
<comment type="caution">
    <text evidence="1">The sequence shown here is derived from an EMBL/GenBank/DDBJ whole genome shotgun (WGS) entry which is preliminary data.</text>
</comment>
<name>A0A401R488_STRNR</name>
<evidence type="ECO:0000313" key="1">
    <source>
        <dbReference type="EMBL" id="GCB92457.1"/>
    </source>
</evidence>
<protein>
    <recommendedName>
        <fullName evidence="3">DUF2797 domain-containing protein</fullName>
    </recommendedName>
</protein>
<reference evidence="1 2" key="1">
    <citation type="journal article" date="2019" name="Microbiol. Resour. Announc.">
        <title>Draft Genome Sequence of the Most Traditional epsilon-Poly-l-Lysine Producer, Streptomyces albulus NBRC14147.</title>
        <authorList>
            <person name="Yamanaka K."/>
            <person name="Hamano Y."/>
        </authorList>
    </citation>
    <scope>NUCLEOTIDE SEQUENCE [LARGE SCALE GENOMIC DNA]</scope>
    <source>
        <strain evidence="1 2">NBRC 14147</strain>
    </source>
</reference>
<dbReference type="InterPro" id="IPR021246">
    <property type="entry name" value="DUF2797"/>
</dbReference>
<proteinExistence type="predicted"/>
<dbReference type="Proteomes" id="UP000288351">
    <property type="component" value="Unassembled WGS sequence"/>
</dbReference>
<dbReference type="AlphaFoldDB" id="A0A401R488"/>
<gene>
    <name evidence="1" type="ORF">SALB_05223</name>
</gene>
<sequence length="311" mass="31862">MAGPEGRFGQRLGWYCAERDAERVSLLPPGKALAFAAVGERRCLGVRRAGRWLVCPYGAVLDGAGVKDQCPRCAQLDRSRSVAADTMADDPRPYGVYLAYFGPELVKVGITAAERGAARLVEQGAVAYAWLGRGPLMAARWAEAVLGSALGVPDRFAKEAKRAARGALPPVAERAAALAELHRAARELAGWPESLEPVEFACADHSELFGLARVPAGGVVELGGLTAGAEVVGEVVAGAGADVYLRLRSAGAGGEGGEGGAAGAGGPVAVLDARMLSGWVLGAARGRVTTVPVRRVPEAGGAGGGEQEGLF</sequence>
<organism evidence="1 2">
    <name type="scientific">Streptomyces noursei</name>
    <name type="common">Streptomyces albulus</name>
    <dbReference type="NCBI Taxonomy" id="1971"/>
    <lineage>
        <taxon>Bacteria</taxon>
        <taxon>Bacillati</taxon>
        <taxon>Actinomycetota</taxon>
        <taxon>Actinomycetes</taxon>
        <taxon>Kitasatosporales</taxon>
        <taxon>Streptomycetaceae</taxon>
        <taxon>Streptomyces</taxon>
    </lineage>
</organism>
<dbReference type="Pfam" id="PF10977">
    <property type="entry name" value="DUF2797"/>
    <property type="match status" value="1"/>
</dbReference>
<evidence type="ECO:0000313" key="2">
    <source>
        <dbReference type="Proteomes" id="UP000288351"/>
    </source>
</evidence>
<accession>A0A401R488</accession>